<sequence length="198" mass="21795">MAAFNATPAPPYPRTLPRTESYYPFVLYALTLMCNGRSVPAPIPVQRKKSLPDVQGLPKATDPMSREEVSVLSSARREEIRKMADEAERLRANPLLYLVSPHVKVRLAAHGGSVGKNELVQKAYVNTPSGKSNQIYSSPMASLVLTDSSQLTSDSQHLAERDATSLSPAWVQTPSLRGIGKPDITRLVSLYVRAHWWG</sequence>
<accession>A0A7R9ENA6</accession>
<dbReference type="EMBL" id="OD564353">
    <property type="protein sequence ID" value="CAD7437977.1"/>
    <property type="molecule type" value="Genomic_DNA"/>
</dbReference>
<reference evidence="1" key="1">
    <citation type="submission" date="2020-11" db="EMBL/GenBank/DDBJ databases">
        <authorList>
            <person name="Tran Van P."/>
        </authorList>
    </citation>
    <scope>NUCLEOTIDE SEQUENCE</scope>
</reference>
<protein>
    <submittedName>
        <fullName evidence="1">Uncharacterized protein</fullName>
    </submittedName>
</protein>
<organism evidence="1">
    <name type="scientific">Timema bartmani</name>
    <dbReference type="NCBI Taxonomy" id="61472"/>
    <lineage>
        <taxon>Eukaryota</taxon>
        <taxon>Metazoa</taxon>
        <taxon>Ecdysozoa</taxon>
        <taxon>Arthropoda</taxon>
        <taxon>Hexapoda</taxon>
        <taxon>Insecta</taxon>
        <taxon>Pterygota</taxon>
        <taxon>Neoptera</taxon>
        <taxon>Polyneoptera</taxon>
        <taxon>Phasmatodea</taxon>
        <taxon>Timematodea</taxon>
        <taxon>Timematoidea</taxon>
        <taxon>Timematidae</taxon>
        <taxon>Timema</taxon>
    </lineage>
</organism>
<proteinExistence type="predicted"/>
<name>A0A7R9ENA6_9NEOP</name>
<gene>
    <name evidence="1" type="ORF">TBIB3V08_LOCUS576</name>
</gene>
<evidence type="ECO:0000313" key="1">
    <source>
        <dbReference type="EMBL" id="CAD7437977.1"/>
    </source>
</evidence>
<dbReference type="AlphaFoldDB" id="A0A7R9ENA6"/>